<dbReference type="InterPro" id="IPR019546">
    <property type="entry name" value="TAT_signal_bac_arc"/>
</dbReference>
<dbReference type="NCBIfam" id="TIGR04126">
    <property type="entry name" value="PGF_CTERM"/>
    <property type="match status" value="1"/>
</dbReference>
<dbReference type="GeneID" id="35593907"/>
<evidence type="ECO:0000256" key="3">
    <source>
        <dbReference type="SAM" id="Phobius"/>
    </source>
</evidence>
<evidence type="ECO:0000313" key="5">
    <source>
        <dbReference type="Proteomes" id="UP000236584"/>
    </source>
</evidence>
<feature type="region of interest" description="Disordered" evidence="2">
    <location>
        <begin position="156"/>
        <end position="175"/>
    </location>
</feature>
<evidence type="ECO:0000313" key="4">
    <source>
        <dbReference type="EMBL" id="AUV83202.1"/>
    </source>
</evidence>
<name>A0A2I8VMP3_9EURY</name>
<keyword evidence="3" id="KW-0812">Transmembrane</keyword>
<dbReference type="RefSeq" id="WP_103426891.1">
    <property type="nucleotide sequence ID" value="NZ_CP026309.1"/>
</dbReference>
<dbReference type="GO" id="GO:0030115">
    <property type="term" value="C:S-layer"/>
    <property type="evidence" value="ECO:0007669"/>
    <property type="project" value="UniProtKB-SubCell"/>
</dbReference>
<keyword evidence="3" id="KW-1133">Transmembrane helix</keyword>
<dbReference type="AlphaFoldDB" id="A0A2I8VMP3"/>
<dbReference type="InterPro" id="IPR006311">
    <property type="entry name" value="TAT_signal"/>
</dbReference>
<dbReference type="Proteomes" id="UP000236584">
    <property type="component" value="Chromosome"/>
</dbReference>
<protein>
    <submittedName>
        <fullName evidence="4">Uncharacterized protein</fullName>
    </submittedName>
</protein>
<dbReference type="KEGG" id="srub:C2R22_17405"/>
<proteinExistence type="predicted"/>
<sequence>MRDRCRESHDAVSNEWTRRGVLAATAAAGVGAATGVAGAQSEGAEITTSLVVPDDTSKLGNDDFTGLLLQVIDQGKTDASDTDVASCDSLEADRIISYQLALTDERDDTEESVEATGFASRSNDNVRPDQEFIVSNQEACGDGYLDLSLEEVTRSGIDVGTESTSTSTPTSTSTSMPGFGAATAVAGVTVAAAGAVWRSIRS</sequence>
<feature type="compositionally biased region" description="Low complexity" evidence="2">
    <location>
        <begin position="163"/>
        <end position="175"/>
    </location>
</feature>
<feature type="transmembrane region" description="Helical" evidence="3">
    <location>
        <begin position="176"/>
        <end position="197"/>
    </location>
</feature>
<keyword evidence="5" id="KW-1185">Reference proteome</keyword>
<reference evidence="4 5" key="1">
    <citation type="submission" date="2018-01" db="EMBL/GenBank/DDBJ databases">
        <title>Complete genome sequence of Salinigranum rubrum GX10T, an extremely halophilic archaeon isolated from a marine solar saltern.</title>
        <authorList>
            <person name="Han S."/>
        </authorList>
    </citation>
    <scope>NUCLEOTIDE SEQUENCE [LARGE SCALE GENOMIC DNA]</scope>
    <source>
        <strain evidence="4 5">GX10</strain>
    </source>
</reference>
<dbReference type="PROSITE" id="PS51318">
    <property type="entry name" value="TAT"/>
    <property type="match status" value="1"/>
</dbReference>
<evidence type="ECO:0000256" key="1">
    <source>
        <dbReference type="ARBA" id="ARBA00022729"/>
    </source>
</evidence>
<keyword evidence="3" id="KW-0472">Membrane</keyword>
<evidence type="ECO:0000256" key="2">
    <source>
        <dbReference type="SAM" id="MobiDB-lite"/>
    </source>
</evidence>
<dbReference type="EMBL" id="CP026309">
    <property type="protein sequence ID" value="AUV83202.1"/>
    <property type="molecule type" value="Genomic_DNA"/>
</dbReference>
<accession>A0A2I8VMP3</accession>
<keyword evidence="1" id="KW-0732">Signal</keyword>
<dbReference type="NCBIfam" id="TIGR01409">
    <property type="entry name" value="TAT_signal_seq"/>
    <property type="match status" value="1"/>
</dbReference>
<organism evidence="4 5">
    <name type="scientific">Salinigranum rubrum</name>
    <dbReference type="NCBI Taxonomy" id="755307"/>
    <lineage>
        <taxon>Archaea</taxon>
        <taxon>Methanobacteriati</taxon>
        <taxon>Methanobacteriota</taxon>
        <taxon>Stenosarchaea group</taxon>
        <taxon>Halobacteria</taxon>
        <taxon>Halobacteriales</taxon>
        <taxon>Haloferacaceae</taxon>
        <taxon>Salinigranum</taxon>
    </lineage>
</organism>
<gene>
    <name evidence="4" type="ORF">C2R22_17405</name>
</gene>
<dbReference type="InterPro" id="IPR026371">
    <property type="entry name" value="PGF_CTERM"/>
</dbReference>
<dbReference type="GO" id="GO:0005886">
    <property type="term" value="C:plasma membrane"/>
    <property type="evidence" value="ECO:0007669"/>
    <property type="project" value="UniProtKB-SubCell"/>
</dbReference>